<gene>
    <name evidence="2" type="ORF">OCS_05018</name>
</gene>
<feature type="compositionally biased region" description="Polar residues" evidence="1">
    <location>
        <begin position="200"/>
        <end position="209"/>
    </location>
</feature>
<feature type="region of interest" description="Disordered" evidence="1">
    <location>
        <begin position="562"/>
        <end position="583"/>
    </location>
</feature>
<feature type="region of interest" description="Disordered" evidence="1">
    <location>
        <begin position="760"/>
        <end position="779"/>
    </location>
</feature>
<dbReference type="PANTHER" id="PTHR28058:SF1">
    <property type="entry name" value="SMALL RIBOSOMAL SUBUNIT PROTEIN BS1M"/>
    <property type="match status" value="1"/>
</dbReference>
<dbReference type="PANTHER" id="PTHR28058">
    <property type="entry name" value="37S RIBOSOMAL PROTEIN MRP51, MITOCHONDRIAL"/>
    <property type="match status" value="1"/>
</dbReference>
<name>T5A1G8_OPHSC</name>
<evidence type="ECO:0000256" key="1">
    <source>
        <dbReference type="SAM" id="MobiDB-lite"/>
    </source>
</evidence>
<accession>T5A1G8</accession>
<dbReference type="eggNOG" id="ENOG502SBK0">
    <property type="taxonomic scope" value="Eukaryota"/>
</dbReference>
<dbReference type="AlphaFoldDB" id="T5A1G8"/>
<dbReference type="GO" id="GO:0005763">
    <property type="term" value="C:mitochondrial small ribosomal subunit"/>
    <property type="evidence" value="ECO:0007669"/>
    <property type="project" value="TreeGrafter"/>
</dbReference>
<dbReference type="InterPro" id="IPR016712">
    <property type="entry name" value="Rbsml_bS1m-like"/>
</dbReference>
<evidence type="ECO:0000313" key="2">
    <source>
        <dbReference type="EMBL" id="EQK99269.1"/>
    </source>
</evidence>
<proteinExistence type="predicted"/>
<dbReference type="HOGENOM" id="CLU_024465_0_0_1"/>
<protein>
    <submittedName>
        <fullName evidence="2">Uncharacterized protein</fullName>
    </submittedName>
</protein>
<dbReference type="OrthoDB" id="3913595at2759"/>
<feature type="region of interest" description="Disordered" evidence="1">
    <location>
        <begin position="1"/>
        <end position="67"/>
    </location>
</feature>
<dbReference type="Proteomes" id="UP000019374">
    <property type="component" value="Unassembled WGS sequence"/>
</dbReference>
<feature type="compositionally biased region" description="Low complexity" evidence="1">
    <location>
        <begin position="562"/>
        <end position="571"/>
    </location>
</feature>
<feature type="compositionally biased region" description="Acidic residues" evidence="1">
    <location>
        <begin position="770"/>
        <end position="779"/>
    </location>
</feature>
<feature type="region of interest" description="Disordered" evidence="1">
    <location>
        <begin position="191"/>
        <end position="391"/>
    </location>
</feature>
<evidence type="ECO:0000313" key="3">
    <source>
        <dbReference type="Proteomes" id="UP000019374"/>
    </source>
</evidence>
<reference evidence="2 3" key="1">
    <citation type="journal article" date="2013" name="Chin. Sci. Bull.">
        <title>Genome survey uncovers the secrets of sex and lifestyle in caterpillar fungus.</title>
        <authorList>
            <person name="Hu X."/>
            <person name="Zhang Y."/>
            <person name="Xiao G."/>
            <person name="Zheng P."/>
            <person name="Xia Y."/>
            <person name="Zhang X."/>
            <person name="St Leger R.J."/>
            <person name="Liu X."/>
            <person name="Wang C."/>
        </authorList>
    </citation>
    <scope>NUCLEOTIDE SEQUENCE [LARGE SCALE GENOMIC DNA]</scope>
    <source>
        <strain evidence="3">Co18 / CGMCC 3.14243</strain>
        <tissue evidence="2">Fruit-body</tissue>
    </source>
</reference>
<feature type="region of interest" description="Disordered" evidence="1">
    <location>
        <begin position="415"/>
        <end position="440"/>
    </location>
</feature>
<feature type="compositionally biased region" description="Basic and acidic residues" evidence="1">
    <location>
        <begin position="367"/>
        <end position="387"/>
    </location>
</feature>
<feature type="compositionally biased region" description="Low complexity" evidence="1">
    <location>
        <begin position="32"/>
        <end position="44"/>
    </location>
</feature>
<dbReference type="GO" id="GO:0003735">
    <property type="term" value="F:structural constituent of ribosome"/>
    <property type="evidence" value="ECO:0007669"/>
    <property type="project" value="TreeGrafter"/>
</dbReference>
<dbReference type="GO" id="GO:0070124">
    <property type="term" value="P:mitochondrial translational initiation"/>
    <property type="evidence" value="ECO:0007669"/>
    <property type="project" value="TreeGrafter"/>
</dbReference>
<organism evidence="2 3">
    <name type="scientific">Ophiocordyceps sinensis (strain Co18 / CGMCC 3.14243)</name>
    <name type="common">Yarsagumba caterpillar fungus</name>
    <name type="synonym">Hirsutella sinensis</name>
    <dbReference type="NCBI Taxonomy" id="911162"/>
    <lineage>
        <taxon>Eukaryota</taxon>
        <taxon>Fungi</taxon>
        <taxon>Dikarya</taxon>
        <taxon>Ascomycota</taxon>
        <taxon>Pezizomycotina</taxon>
        <taxon>Sordariomycetes</taxon>
        <taxon>Hypocreomycetidae</taxon>
        <taxon>Hypocreales</taxon>
        <taxon>Ophiocordycipitaceae</taxon>
        <taxon>Ophiocordyceps</taxon>
    </lineage>
</organism>
<dbReference type="EMBL" id="KE653509">
    <property type="protein sequence ID" value="EQK99269.1"/>
    <property type="molecule type" value="Genomic_DNA"/>
</dbReference>
<dbReference type="Pfam" id="PF11709">
    <property type="entry name" value="Mit_ribos_Mrp51"/>
    <property type="match status" value="2"/>
</dbReference>
<sequence>MGARAVSPGAALLRSSRMFSMPKPLPEPQTTNSGGNKYSGGNKSATMTRADPQSKAITSPLSSREKGDWGFKRPFPLKSTLTSSTPLIRIKKVDAVENVTDFISAADYTISLEKFQEMRVALSVPRYDPTDGNKKLSLWFKSVFEEHQDFTYLKHADNKERVIKKGTGSSQDDSQKLDQWFASIFEECTGSTYPKPADQQEGTFEQGGNSADLARADPEHGQLVEGQDSADLARAGPEDGQLMEGQDSADLARAGPEDGQLMEGQDSADLARAGPEDGQLMEGQDSADLARAGPEDGQLMEGQDSADLARAGPEDGQLVERQDSADLGGTGQEGVPTKEMEGMNSAGLGPTPEQVEEDTKPAVQEPADQRQVSHEQGMDSADPRGVDLPDVALDEFTQPAALEPADQQQAMLDKSGDDLAETPDPRAGATGKPAASPNVDTADKQVVDLFKRRWKFQGPWLARMTQGEFNKYIEKQVRPRRAEFRVLLMDKLAKELTANRNNDAFERGLPPSPRRIEPKDITKKQFTEFLRMMRYDRTMLYDLISRFLDMAPLGHPFSGVVESVQSRQSSQDGSPYEIAGPPPSHPSAGISYLRTNAFMDNHPVYGPQEHRTPVLARVVSPRIGATRAKLGLGGFVAFTPGGDSSFNMRHGRSRTNESKTFLAGITYLDTTTYGGAKAYVAPHTASIDPSGRIVLQLRETGEEAPLILKELDGSCTLYNNKILERFMPREAPAPREQATVRVSSRFQAEKLADEIMGKFMPRGSPYQSEVNDDSETARV</sequence>